<protein>
    <submittedName>
        <fullName evidence="2">Uncharacterized protein</fullName>
    </submittedName>
</protein>
<dbReference type="AlphaFoldDB" id="A0A564YQ93"/>
<organism evidence="2 3">
    <name type="scientific">Hymenolepis diminuta</name>
    <name type="common">Rat tapeworm</name>
    <dbReference type="NCBI Taxonomy" id="6216"/>
    <lineage>
        <taxon>Eukaryota</taxon>
        <taxon>Metazoa</taxon>
        <taxon>Spiralia</taxon>
        <taxon>Lophotrochozoa</taxon>
        <taxon>Platyhelminthes</taxon>
        <taxon>Cestoda</taxon>
        <taxon>Eucestoda</taxon>
        <taxon>Cyclophyllidea</taxon>
        <taxon>Hymenolepididae</taxon>
        <taxon>Hymenolepis</taxon>
    </lineage>
</organism>
<dbReference type="Proteomes" id="UP000321570">
    <property type="component" value="Unassembled WGS sequence"/>
</dbReference>
<keyword evidence="3" id="KW-1185">Reference proteome</keyword>
<evidence type="ECO:0000313" key="2">
    <source>
        <dbReference type="EMBL" id="VUZ48843.1"/>
    </source>
</evidence>
<reference evidence="2 3" key="1">
    <citation type="submission" date="2019-07" db="EMBL/GenBank/DDBJ databases">
        <authorList>
            <person name="Jastrzebski P J."/>
            <person name="Paukszto L."/>
            <person name="Jastrzebski P J."/>
        </authorList>
    </citation>
    <scope>NUCLEOTIDE SEQUENCE [LARGE SCALE GENOMIC DNA]</scope>
    <source>
        <strain evidence="2 3">WMS-il1</strain>
    </source>
</reference>
<feature type="coiled-coil region" evidence="1">
    <location>
        <begin position="190"/>
        <end position="217"/>
    </location>
</feature>
<evidence type="ECO:0000313" key="3">
    <source>
        <dbReference type="Proteomes" id="UP000321570"/>
    </source>
</evidence>
<keyword evidence="1" id="KW-0175">Coiled coil</keyword>
<gene>
    <name evidence="2" type="ORF">WMSIL1_LOCUS8126</name>
</gene>
<sequence>MDDDPIRRSLRARIKYDTLQEVLLNLEYDNAFCGLGHNEEELLNIYREVWNDCHIGKSSLSSVREGSNSDIADLFWSRFEEKIDEKLTSLGDDLMKVEDPEIIKQSNKIQQGKLFRQVARLSEITSEAVSAQRELFCRRRDMQKNLIRALGRVLSCEVKALATQTNKLEGRISNFLLQPSQRTSVLQSTYTALLNEKNELEAQVSKLTEIVNAYKANERRYLELACQKADAQRQINFIQHLQKQQKGEPEQVFRYTNF</sequence>
<evidence type="ECO:0000256" key="1">
    <source>
        <dbReference type="SAM" id="Coils"/>
    </source>
</evidence>
<proteinExistence type="predicted"/>
<accession>A0A564YQ93</accession>
<dbReference type="EMBL" id="CABIJS010000321">
    <property type="protein sequence ID" value="VUZ48843.1"/>
    <property type="molecule type" value="Genomic_DNA"/>
</dbReference>
<name>A0A564YQ93_HYMDI</name>